<dbReference type="SUPFAM" id="SSF48371">
    <property type="entry name" value="ARM repeat"/>
    <property type="match status" value="1"/>
</dbReference>
<reference evidence="1" key="1">
    <citation type="journal article" date="2020" name="Cell">
        <title>Large-Scale Comparative Analyses of Tick Genomes Elucidate Their Genetic Diversity and Vector Capacities.</title>
        <authorList>
            <consortium name="Tick Genome and Microbiome Consortium (TIGMIC)"/>
            <person name="Jia N."/>
            <person name="Wang J."/>
            <person name="Shi W."/>
            <person name="Du L."/>
            <person name="Sun Y."/>
            <person name="Zhan W."/>
            <person name="Jiang J.F."/>
            <person name="Wang Q."/>
            <person name="Zhang B."/>
            <person name="Ji P."/>
            <person name="Bell-Sakyi L."/>
            <person name="Cui X.M."/>
            <person name="Yuan T.T."/>
            <person name="Jiang B.G."/>
            <person name="Yang W.F."/>
            <person name="Lam T.T."/>
            <person name="Chang Q.C."/>
            <person name="Ding S.J."/>
            <person name="Wang X.J."/>
            <person name="Zhu J.G."/>
            <person name="Ruan X.D."/>
            <person name="Zhao L."/>
            <person name="Wei J.T."/>
            <person name="Ye R.Z."/>
            <person name="Que T.C."/>
            <person name="Du C.H."/>
            <person name="Zhou Y.H."/>
            <person name="Cheng J.X."/>
            <person name="Dai P.F."/>
            <person name="Guo W.B."/>
            <person name="Han X.H."/>
            <person name="Huang E.J."/>
            <person name="Li L.F."/>
            <person name="Wei W."/>
            <person name="Gao Y.C."/>
            <person name="Liu J.Z."/>
            <person name="Shao H.Z."/>
            <person name="Wang X."/>
            <person name="Wang C.C."/>
            <person name="Yang T.C."/>
            <person name="Huo Q.B."/>
            <person name="Li W."/>
            <person name="Chen H.Y."/>
            <person name="Chen S.E."/>
            <person name="Zhou L.G."/>
            <person name="Ni X.B."/>
            <person name="Tian J.H."/>
            <person name="Sheng Y."/>
            <person name="Liu T."/>
            <person name="Pan Y.S."/>
            <person name="Xia L.Y."/>
            <person name="Li J."/>
            <person name="Zhao F."/>
            <person name="Cao W.C."/>
        </authorList>
    </citation>
    <scope>NUCLEOTIDE SEQUENCE</scope>
    <source>
        <strain evidence="1">Rsan-2018</strain>
    </source>
</reference>
<gene>
    <name evidence="1" type="ORF">HPB52_001524</name>
</gene>
<dbReference type="InterPro" id="IPR016024">
    <property type="entry name" value="ARM-type_fold"/>
</dbReference>
<dbReference type="EMBL" id="JABSTV010001248">
    <property type="protein sequence ID" value="KAH7967647.1"/>
    <property type="molecule type" value="Genomic_DNA"/>
</dbReference>
<dbReference type="AlphaFoldDB" id="A0A9D4Q6M0"/>
<sequence length="139" mass="15439">MSALEAEMPLVKSMVAGHVARGVAKGLISLSDVAGALPQGQHYPLFLLVLQQLARTQGRPWLTQGLAQAKVALECVKHRTQAQIDAGPPPPDVIDPIRNQVHRHRTFLVGSHNHTTMEDYSFRECHPFEYEVWGNLVGW</sequence>
<name>A0A9D4Q6M0_RHISA</name>
<protein>
    <submittedName>
        <fullName evidence="1">Uncharacterized protein</fullName>
    </submittedName>
</protein>
<accession>A0A9D4Q6M0</accession>
<dbReference type="VEuPathDB" id="VectorBase:RSAN_051557"/>
<evidence type="ECO:0000313" key="2">
    <source>
        <dbReference type="Proteomes" id="UP000821837"/>
    </source>
</evidence>
<organism evidence="1 2">
    <name type="scientific">Rhipicephalus sanguineus</name>
    <name type="common">Brown dog tick</name>
    <name type="synonym">Ixodes sanguineus</name>
    <dbReference type="NCBI Taxonomy" id="34632"/>
    <lineage>
        <taxon>Eukaryota</taxon>
        <taxon>Metazoa</taxon>
        <taxon>Ecdysozoa</taxon>
        <taxon>Arthropoda</taxon>
        <taxon>Chelicerata</taxon>
        <taxon>Arachnida</taxon>
        <taxon>Acari</taxon>
        <taxon>Parasitiformes</taxon>
        <taxon>Ixodida</taxon>
        <taxon>Ixodoidea</taxon>
        <taxon>Ixodidae</taxon>
        <taxon>Rhipicephalinae</taxon>
        <taxon>Rhipicephalus</taxon>
        <taxon>Rhipicephalus</taxon>
    </lineage>
</organism>
<proteinExistence type="predicted"/>
<dbReference type="Proteomes" id="UP000821837">
    <property type="component" value="Unassembled WGS sequence"/>
</dbReference>
<dbReference type="Gene3D" id="1.25.40.180">
    <property type="match status" value="1"/>
</dbReference>
<reference evidence="1" key="2">
    <citation type="submission" date="2021-09" db="EMBL/GenBank/DDBJ databases">
        <authorList>
            <person name="Jia N."/>
            <person name="Wang J."/>
            <person name="Shi W."/>
            <person name="Du L."/>
            <person name="Sun Y."/>
            <person name="Zhan W."/>
            <person name="Jiang J."/>
            <person name="Wang Q."/>
            <person name="Zhang B."/>
            <person name="Ji P."/>
            <person name="Sakyi L.B."/>
            <person name="Cui X."/>
            <person name="Yuan T."/>
            <person name="Jiang B."/>
            <person name="Yang W."/>
            <person name="Lam T.T.-Y."/>
            <person name="Chang Q."/>
            <person name="Ding S."/>
            <person name="Wang X."/>
            <person name="Zhu J."/>
            <person name="Ruan X."/>
            <person name="Zhao L."/>
            <person name="Wei J."/>
            <person name="Que T."/>
            <person name="Du C."/>
            <person name="Cheng J."/>
            <person name="Dai P."/>
            <person name="Han X."/>
            <person name="Huang E."/>
            <person name="Gao Y."/>
            <person name="Liu J."/>
            <person name="Shao H."/>
            <person name="Ye R."/>
            <person name="Li L."/>
            <person name="Wei W."/>
            <person name="Wang X."/>
            <person name="Wang C."/>
            <person name="Huo Q."/>
            <person name="Li W."/>
            <person name="Guo W."/>
            <person name="Chen H."/>
            <person name="Chen S."/>
            <person name="Zhou L."/>
            <person name="Zhou L."/>
            <person name="Ni X."/>
            <person name="Tian J."/>
            <person name="Zhou Y."/>
            <person name="Sheng Y."/>
            <person name="Liu T."/>
            <person name="Pan Y."/>
            <person name="Xia L."/>
            <person name="Li J."/>
            <person name="Zhao F."/>
            <person name="Cao W."/>
        </authorList>
    </citation>
    <scope>NUCLEOTIDE SEQUENCE</scope>
    <source>
        <strain evidence="1">Rsan-2018</strain>
        <tissue evidence="1">Larvae</tissue>
    </source>
</reference>
<comment type="caution">
    <text evidence="1">The sequence shown here is derived from an EMBL/GenBank/DDBJ whole genome shotgun (WGS) entry which is preliminary data.</text>
</comment>
<keyword evidence="2" id="KW-1185">Reference proteome</keyword>
<evidence type="ECO:0000313" key="1">
    <source>
        <dbReference type="EMBL" id="KAH7967647.1"/>
    </source>
</evidence>